<accession>A0A1A8XHL4</accession>
<dbReference type="EMBL" id="FLQY01000009">
    <property type="protein sequence ID" value="SBT03428.1"/>
    <property type="molecule type" value="Genomic_DNA"/>
</dbReference>
<dbReference type="AlphaFoldDB" id="A0A1A8XHL4"/>
<reference evidence="2 3" key="1">
    <citation type="submission" date="2016-06" db="EMBL/GenBank/DDBJ databases">
        <authorList>
            <person name="Kjaerup R.B."/>
            <person name="Dalgaard T.S."/>
            <person name="Juul-Madsen H.R."/>
        </authorList>
    </citation>
    <scope>NUCLEOTIDE SEQUENCE [LARGE SCALE GENOMIC DNA]</scope>
    <source>
        <strain evidence="2">2</strain>
    </source>
</reference>
<dbReference type="InterPro" id="IPR018692">
    <property type="entry name" value="DUF2189"/>
</dbReference>
<gene>
    <name evidence="2" type="ORF">PROAA_1060011</name>
</gene>
<feature type="transmembrane region" description="Helical" evidence="1">
    <location>
        <begin position="166"/>
        <end position="191"/>
    </location>
</feature>
<name>A0A1A8XHL4_9RHOO</name>
<feature type="transmembrane region" description="Helical" evidence="1">
    <location>
        <begin position="215"/>
        <end position="239"/>
    </location>
</feature>
<evidence type="ECO:0000313" key="2">
    <source>
        <dbReference type="EMBL" id="SBT03428.1"/>
    </source>
</evidence>
<keyword evidence="1" id="KW-1133">Transmembrane helix</keyword>
<dbReference type="RefSeq" id="WP_186409430.1">
    <property type="nucleotide sequence ID" value="NZ_FLQY01000009.1"/>
</dbReference>
<dbReference type="Proteomes" id="UP000199600">
    <property type="component" value="Unassembled WGS sequence"/>
</dbReference>
<evidence type="ECO:0000313" key="3">
    <source>
        <dbReference type="Proteomes" id="UP000199600"/>
    </source>
</evidence>
<dbReference type="Pfam" id="PF09955">
    <property type="entry name" value="DUF2189"/>
    <property type="match status" value="1"/>
</dbReference>
<feature type="transmembrane region" description="Helical" evidence="1">
    <location>
        <begin position="44"/>
        <end position="62"/>
    </location>
</feature>
<organism evidence="2 3">
    <name type="scientific">Candidatus Propionivibrio aalborgensis</name>
    <dbReference type="NCBI Taxonomy" id="1860101"/>
    <lineage>
        <taxon>Bacteria</taxon>
        <taxon>Pseudomonadati</taxon>
        <taxon>Pseudomonadota</taxon>
        <taxon>Betaproteobacteria</taxon>
        <taxon>Rhodocyclales</taxon>
        <taxon>Rhodocyclaceae</taxon>
        <taxon>Propionivibrio</taxon>
    </lineage>
</organism>
<protein>
    <submittedName>
        <fullName evidence="2">Integral membrane protein</fullName>
    </submittedName>
</protein>
<keyword evidence="3" id="KW-1185">Reference proteome</keyword>
<feature type="transmembrane region" description="Helical" evidence="1">
    <location>
        <begin position="68"/>
        <end position="90"/>
    </location>
</feature>
<evidence type="ECO:0000256" key="1">
    <source>
        <dbReference type="SAM" id="Phobius"/>
    </source>
</evidence>
<proteinExistence type="predicted"/>
<keyword evidence="1" id="KW-0472">Membrane</keyword>
<sequence>MSDPESPPGQGFALPSVRRVSLARPRNWLKSGWHDMRSNPVTSLSYGLLFGIAGAVVLIFSWSKPYLFTAAVSGFILIAPLLAGGLYEISRRQAEGQPATLLESLDGWRRNGQSMAMFGLLLALVALVWERTSAVIFALLVPGMAPDLSSFIFDVLLNPEFAGITLAWFMVGTCLAILVFAVSAVSIPMLIDRDVDFVTAMITSLRATVLNPDVMFLWAVLVVTLTLAGFATLLLGLVLTMPLLGHASWHAYQDLVEK</sequence>
<keyword evidence="1" id="KW-0812">Transmembrane</keyword>